<dbReference type="Proteomes" id="UP000233534">
    <property type="component" value="Chromosome"/>
</dbReference>
<dbReference type="RefSeq" id="WP_101300845.1">
    <property type="nucleotide sequence ID" value="NZ_CP025197.1"/>
</dbReference>
<organism evidence="3 5">
    <name type="scientific">Acetivibrio saccincola</name>
    <dbReference type="NCBI Taxonomy" id="1677857"/>
    <lineage>
        <taxon>Bacteria</taxon>
        <taxon>Bacillati</taxon>
        <taxon>Bacillota</taxon>
        <taxon>Clostridia</taxon>
        <taxon>Eubacteriales</taxon>
        <taxon>Oscillospiraceae</taxon>
        <taxon>Acetivibrio</taxon>
    </lineage>
</organism>
<dbReference type="Gene3D" id="3.40.920.10">
    <property type="entry name" value="Pyruvate-ferredoxin oxidoreductase, PFOR, domain III"/>
    <property type="match status" value="1"/>
</dbReference>
<keyword evidence="5" id="KW-1185">Reference proteome</keyword>
<dbReference type="GO" id="GO:0019164">
    <property type="term" value="F:pyruvate synthase activity"/>
    <property type="evidence" value="ECO:0007669"/>
    <property type="project" value="UniProtKB-EC"/>
</dbReference>
<dbReference type="InterPro" id="IPR019752">
    <property type="entry name" value="Pyrv/ketoisovalerate_OxRed_cat"/>
</dbReference>
<proteinExistence type="predicted"/>
<evidence type="ECO:0000259" key="2">
    <source>
        <dbReference type="Pfam" id="PF01558"/>
    </source>
</evidence>
<name>A0A2K9E4Y9_9FIRM</name>
<dbReference type="InterPro" id="IPR002869">
    <property type="entry name" value="Pyrv_flavodox_OxRed_cen"/>
</dbReference>
<protein>
    <submittedName>
        <fullName evidence="4">2-oxoacid:ferredoxin oxidoreductase subunit gamma</fullName>
    </submittedName>
    <submittedName>
        <fullName evidence="3">Pyruvate synthase subunit PorC</fullName>
        <ecNumber evidence="3">1.2.7.1</ecNumber>
    </submittedName>
</protein>
<evidence type="ECO:0000313" key="4">
    <source>
        <dbReference type="EMBL" id="PQQ67389.1"/>
    </source>
</evidence>
<evidence type="ECO:0000313" key="6">
    <source>
        <dbReference type="Proteomes" id="UP000239720"/>
    </source>
</evidence>
<evidence type="ECO:0000256" key="1">
    <source>
        <dbReference type="ARBA" id="ARBA00023002"/>
    </source>
</evidence>
<dbReference type="OrthoDB" id="9794954at2"/>
<gene>
    <name evidence="3" type="primary">porC2</name>
    <name evidence="4" type="ORF">B9R14_11950</name>
    <name evidence="3" type="ORF">HVS_07785</name>
</gene>
<reference evidence="3 5" key="1">
    <citation type="submission" date="2017-12" db="EMBL/GenBank/DDBJ databases">
        <title>Complete genome sequence of Herbivorax saccincola GGR1, a novel Cellulosome-producing hydrolytic bacterium in a thermophilic biogas plant, established by Illumina and Nanopore MinION sequencing.</title>
        <authorList>
            <person name="Pechtl A."/>
            <person name="Ruckert C."/>
            <person name="Koeck D.E."/>
            <person name="Maus I."/>
            <person name="Winkler A."/>
            <person name="Kalinowski J."/>
            <person name="Puhler A."/>
            <person name="Schwarz W.W."/>
            <person name="Zverlov V.V."/>
            <person name="Schluter A."/>
            <person name="Liebl W."/>
        </authorList>
    </citation>
    <scope>NUCLEOTIDE SEQUENCE [LARGE SCALE GENOMIC DNA]</scope>
    <source>
        <strain evidence="3">GGR1</strain>
        <strain evidence="5">SR1</strain>
    </source>
</reference>
<dbReference type="PANTHER" id="PTHR42730">
    <property type="entry name" value="2-OXOGLUTARATE SYNTHASE SUBUNIT KORC"/>
    <property type="match status" value="1"/>
</dbReference>
<dbReference type="SUPFAM" id="SSF53323">
    <property type="entry name" value="Pyruvate-ferredoxin oxidoreductase, PFOR, domain III"/>
    <property type="match status" value="1"/>
</dbReference>
<dbReference type="AlphaFoldDB" id="A0A2K9E4Y9"/>
<sequence length="178" mass="19210">MQHRVIISGFGGQGVVSAGRILAYCGMIEDKKVSCLPSYGPEMRGGTANCHVIVSDEDFGSPVLNSATALIAMNNPSLEKFESVVEEGGIIIADSSLVDKKPSRKDIKVCYVPATNKAFEMGNAAFANIILLGKLIGETGIVSEDNFENALYKILSQNKHHLIPAEMEALKYGIEYKE</sequence>
<evidence type="ECO:0000313" key="3">
    <source>
        <dbReference type="EMBL" id="AUG57468.1"/>
    </source>
</evidence>
<reference evidence="4 6" key="2">
    <citation type="journal article" date="2018" name="Syst. Appl. Microbiol.">
        <title>Characterization and high-quality draft genome sequence of Herbivorax saccincola A7, an anaerobic, alkaliphilic, thermophilic, cellulolytic, and xylanolytic bacterium.</title>
        <authorList>
            <person name="Aikawa S."/>
            <person name="Baramee S."/>
            <person name="Sermsathanaswadi J."/>
            <person name="Thianheng P."/>
            <person name="Tachaapaikoon C."/>
            <person name="Shikata A."/>
            <person name="Waeonukul R."/>
            <person name="Pason P."/>
            <person name="Ratanakhanokchai K."/>
            <person name="Kosugi A."/>
        </authorList>
    </citation>
    <scope>NUCLEOTIDE SEQUENCE [LARGE SCALE GENOMIC DNA]</scope>
    <source>
        <strain evidence="4 6">A7</strain>
    </source>
</reference>
<keyword evidence="1 3" id="KW-0560">Oxidoreductase</keyword>
<dbReference type="InterPro" id="IPR052554">
    <property type="entry name" value="2-oxoglutarate_synth_KorC"/>
</dbReference>
<dbReference type="PANTHER" id="PTHR42730:SF1">
    <property type="entry name" value="2-OXOGLUTARATE SYNTHASE SUBUNIT KORC"/>
    <property type="match status" value="1"/>
</dbReference>
<dbReference type="EMBL" id="CP025197">
    <property type="protein sequence ID" value="AUG57468.1"/>
    <property type="molecule type" value="Genomic_DNA"/>
</dbReference>
<dbReference type="Pfam" id="PF01558">
    <property type="entry name" value="POR"/>
    <property type="match status" value="1"/>
</dbReference>
<evidence type="ECO:0000313" key="5">
    <source>
        <dbReference type="Proteomes" id="UP000233534"/>
    </source>
</evidence>
<dbReference type="Proteomes" id="UP000239720">
    <property type="component" value="Unassembled WGS sequence"/>
</dbReference>
<dbReference type="EC" id="1.2.7.1" evidence="3"/>
<dbReference type="KEGG" id="hsc:HVS_07785"/>
<feature type="domain" description="Pyruvate/ketoisovalerate oxidoreductase catalytic" evidence="2">
    <location>
        <begin position="11"/>
        <end position="175"/>
    </location>
</feature>
<accession>A0A2K9E4Y9</accession>
<dbReference type="EMBL" id="NEMB01000003">
    <property type="protein sequence ID" value="PQQ67389.1"/>
    <property type="molecule type" value="Genomic_DNA"/>
</dbReference>
<keyword evidence="3" id="KW-0670">Pyruvate</keyword>